<sequence>MGILDDLKRGIKPGISVFEALTWLAEFEGVTMAQAAAWLHDQDGADHLSPVLIRWDRQEFGPSRRELASDADRDETRKLIRAGLDFAVSYPRDDIDRSAMKAWDMVGWLRDDFWKFVSDRGVSLDANLFPEIDQCPTFLQAAFSLDGKGTIASPPEKKALPVSANETLGERERSSLQKQVAALALVLAEKHNRYRKGDRPNANQIADAVDEILAALPDARTHGVSKTSIRETIRTGIALLE</sequence>
<comment type="caution">
    <text evidence="1">The sequence shown here is derived from an EMBL/GenBank/DDBJ whole genome shotgun (WGS) entry which is preliminary data.</text>
</comment>
<dbReference type="EMBL" id="QHKS01000010">
    <property type="protein sequence ID" value="RDK01631.1"/>
    <property type="molecule type" value="Genomic_DNA"/>
</dbReference>
<protein>
    <submittedName>
        <fullName evidence="1">Uncharacterized protein</fullName>
    </submittedName>
</protein>
<accession>A0A370N7R7</accession>
<reference evidence="2" key="1">
    <citation type="submission" date="2018-05" db="EMBL/GenBank/DDBJ databases">
        <authorList>
            <person name="Feng T."/>
        </authorList>
    </citation>
    <scope>NUCLEOTIDE SEQUENCE [LARGE SCALE GENOMIC DNA]</scope>
    <source>
        <strain evidence="2">S27</strain>
    </source>
</reference>
<dbReference type="OrthoDB" id="9135736at2"/>
<name>A0A370N7R7_9BURK</name>
<dbReference type="RefSeq" id="WP_115102023.1">
    <property type="nucleotide sequence ID" value="NZ_QHKS01000010.1"/>
</dbReference>
<dbReference type="AlphaFoldDB" id="A0A370N7R7"/>
<evidence type="ECO:0000313" key="2">
    <source>
        <dbReference type="Proteomes" id="UP000254875"/>
    </source>
</evidence>
<dbReference type="Proteomes" id="UP000254875">
    <property type="component" value="Unassembled WGS sequence"/>
</dbReference>
<gene>
    <name evidence="1" type="ORF">DLM46_17675</name>
</gene>
<proteinExistence type="predicted"/>
<keyword evidence="2" id="KW-1185">Reference proteome</keyword>
<organism evidence="1 2">
    <name type="scientific">Paraburkholderia lacunae</name>
    <dbReference type="NCBI Taxonomy" id="2211104"/>
    <lineage>
        <taxon>Bacteria</taxon>
        <taxon>Pseudomonadati</taxon>
        <taxon>Pseudomonadota</taxon>
        <taxon>Betaproteobacteria</taxon>
        <taxon>Burkholderiales</taxon>
        <taxon>Burkholderiaceae</taxon>
        <taxon>Paraburkholderia</taxon>
    </lineage>
</organism>
<evidence type="ECO:0000313" key="1">
    <source>
        <dbReference type="EMBL" id="RDK01631.1"/>
    </source>
</evidence>